<reference evidence="3" key="1">
    <citation type="submission" date="2016-11" db="UniProtKB">
        <authorList>
            <consortium name="WormBaseParasite"/>
        </authorList>
    </citation>
    <scope>IDENTIFICATION</scope>
</reference>
<dbReference type="WBParaSite" id="L893_g28037.t1">
    <property type="protein sequence ID" value="L893_g28037.t1"/>
    <property type="gene ID" value="L893_g28037"/>
</dbReference>
<sequence length="293" mass="33112">MDIRKYSIVECGDGDTRIAWTEPCKPFVYCLRLPLQNKLQMTCLLSTSTSAEETANDLSTVYVYPAEQTANHLSTVYVYPAEQACPCPLTLFGVFPESVDLANHETSARKMSSGNLLTHRASLPRQVPEDKVISPITRQYRQVELEAQELFRMIEPASIDNCISKEKVPDVLRCLVQPLKPTEEEFKKVIDGMQYPAGHRYNTTDMVILKRHLEKSVQVAEDEMEEMQYVLKVFSDDPNLETISPARMGQILTSMGETMSEEEVATLQRVLPKDHDNLFNIGAVVSTMLDSEL</sequence>
<evidence type="ECO:0000313" key="2">
    <source>
        <dbReference type="Proteomes" id="UP000095287"/>
    </source>
</evidence>
<dbReference type="AlphaFoldDB" id="A0A1I7ZNV4"/>
<dbReference type="Proteomes" id="UP000095287">
    <property type="component" value="Unplaced"/>
</dbReference>
<dbReference type="InterPro" id="IPR050230">
    <property type="entry name" value="CALM/Myosin/TropC-like"/>
</dbReference>
<keyword evidence="1" id="KW-0677">Repeat</keyword>
<dbReference type="PANTHER" id="PTHR23048">
    <property type="entry name" value="MYOSIN LIGHT CHAIN 1, 3"/>
    <property type="match status" value="1"/>
</dbReference>
<dbReference type="GO" id="GO:0016460">
    <property type="term" value="C:myosin II complex"/>
    <property type="evidence" value="ECO:0007669"/>
    <property type="project" value="TreeGrafter"/>
</dbReference>
<evidence type="ECO:0000313" key="3">
    <source>
        <dbReference type="WBParaSite" id="L893_g28037.t1"/>
    </source>
</evidence>
<dbReference type="InterPro" id="IPR011992">
    <property type="entry name" value="EF-hand-dom_pair"/>
</dbReference>
<protein>
    <submittedName>
        <fullName evidence="3">EF-hand domain-containing protein</fullName>
    </submittedName>
</protein>
<dbReference type="SUPFAM" id="SSF47473">
    <property type="entry name" value="EF-hand"/>
    <property type="match status" value="1"/>
</dbReference>
<proteinExistence type="predicted"/>
<organism evidence="2 3">
    <name type="scientific">Steinernema glaseri</name>
    <dbReference type="NCBI Taxonomy" id="37863"/>
    <lineage>
        <taxon>Eukaryota</taxon>
        <taxon>Metazoa</taxon>
        <taxon>Ecdysozoa</taxon>
        <taxon>Nematoda</taxon>
        <taxon>Chromadorea</taxon>
        <taxon>Rhabditida</taxon>
        <taxon>Tylenchina</taxon>
        <taxon>Panagrolaimomorpha</taxon>
        <taxon>Strongyloidoidea</taxon>
        <taxon>Steinernematidae</taxon>
        <taxon>Steinernema</taxon>
    </lineage>
</organism>
<dbReference type="PANTHER" id="PTHR23048:SF0">
    <property type="entry name" value="CALMODULIN LIKE 3"/>
    <property type="match status" value="1"/>
</dbReference>
<name>A0A1I7ZNV4_9BILA</name>
<evidence type="ECO:0000256" key="1">
    <source>
        <dbReference type="ARBA" id="ARBA00022737"/>
    </source>
</evidence>
<keyword evidence="2" id="KW-1185">Reference proteome</keyword>
<accession>A0A1I7ZNV4</accession>
<dbReference type="Gene3D" id="1.10.238.10">
    <property type="entry name" value="EF-hand"/>
    <property type="match status" value="1"/>
</dbReference>